<gene>
    <name evidence="4" type="ORF">HCK00_05140</name>
</gene>
<evidence type="ECO:0000259" key="3">
    <source>
        <dbReference type="Pfam" id="PF13581"/>
    </source>
</evidence>
<sequence>MNSAFTPLMGDSQPTTARREMTGGKLPRDIEWRLPHRAQSVGRARTLLREQSRSWRLPDETVETAVLLLSELVTNAYRHAHTPPDRHISIRVLADHAGSAEPAEQAGNTQNPANAANPACAVTGTCPAACPDPDTDPRPRLRVEVSDAGDEMPSFRQAPELGGRNRGPGGANREPGEAAVEPAESGRGLVLVDALADWWGAYRRPGGIGKTVWFELRLLPGPEALGSAEQPQQLEDSEQPEQPRHGRQRRHG</sequence>
<evidence type="ECO:0000313" key="4">
    <source>
        <dbReference type="EMBL" id="NJP99937.1"/>
    </source>
</evidence>
<reference evidence="4 5" key="1">
    <citation type="submission" date="2020-03" db="EMBL/GenBank/DDBJ databases">
        <title>WGS of actinomycetes isolated from Thailand.</title>
        <authorList>
            <person name="Thawai C."/>
        </authorList>
    </citation>
    <scope>NUCLEOTIDE SEQUENCE [LARGE SCALE GENOMIC DNA]</scope>
    <source>
        <strain evidence="4 5">PLAI 1-29</strain>
    </source>
</reference>
<accession>A0ABX1BU08</accession>
<dbReference type="PANTHER" id="PTHR35526:SF3">
    <property type="entry name" value="ANTI-SIGMA-F FACTOR RSBW"/>
    <property type="match status" value="1"/>
</dbReference>
<evidence type="ECO:0000313" key="5">
    <source>
        <dbReference type="Proteomes" id="UP000695264"/>
    </source>
</evidence>
<dbReference type="CDD" id="cd16936">
    <property type="entry name" value="HATPase_RsbW-like"/>
    <property type="match status" value="1"/>
</dbReference>
<protein>
    <recommendedName>
        <fullName evidence="3">Histidine kinase/HSP90-like ATPase domain-containing protein</fullName>
    </recommendedName>
</protein>
<keyword evidence="1" id="KW-0418">Kinase</keyword>
<proteinExistence type="predicted"/>
<evidence type="ECO:0000256" key="2">
    <source>
        <dbReference type="SAM" id="MobiDB-lite"/>
    </source>
</evidence>
<dbReference type="InterPro" id="IPR050267">
    <property type="entry name" value="Anti-sigma-factor_SerPK"/>
</dbReference>
<name>A0ABX1BU08_9ACTN</name>
<keyword evidence="1" id="KW-0808">Transferase</keyword>
<dbReference type="InterPro" id="IPR036890">
    <property type="entry name" value="HATPase_C_sf"/>
</dbReference>
<organism evidence="4 5">
    <name type="scientific">Streptomyces zingiberis</name>
    <dbReference type="NCBI Taxonomy" id="2053010"/>
    <lineage>
        <taxon>Bacteria</taxon>
        <taxon>Bacillati</taxon>
        <taxon>Actinomycetota</taxon>
        <taxon>Actinomycetes</taxon>
        <taxon>Kitasatosporales</taxon>
        <taxon>Streptomycetaceae</taxon>
        <taxon>Streptomyces</taxon>
    </lineage>
</organism>
<feature type="region of interest" description="Disordered" evidence="2">
    <location>
        <begin position="224"/>
        <end position="252"/>
    </location>
</feature>
<keyword evidence="5" id="KW-1185">Reference proteome</keyword>
<dbReference type="Pfam" id="PF13581">
    <property type="entry name" value="HATPase_c_2"/>
    <property type="match status" value="1"/>
</dbReference>
<keyword evidence="1" id="KW-0723">Serine/threonine-protein kinase</keyword>
<dbReference type="Proteomes" id="UP000695264">
    <property type="component" value="Unassembled WGS sequence"/>
</dbReference>
<feature type="compositionally biased region" description="Basic and acidic residues" evidence="2">
    <location>
        <begin position="135"/>
        <end position="145"/>
    </location>
</feature>
<dbReference type="Gene3D" id="3.30.565.10">
    <property type="entry name" value="Histidine kinase-like ATPase, C-terminal domain"/>
    <property type="match status" value="1"/>
</dbReference>
<dbReference type="PANTHER" id="PTHR35526">
    <property type="entry name" value="ANTI-SIGMA-F FACTOR RSBW-RELATED"/>
    <property type="match status" value="1"/>
</dbReference>
<feature type="domain" description="Histidine kinase/HSP90-like ATPase" evidence="3">
    <location>
        <begin position="35"/>
        <end position="214"/>
    </location>
</feature>
<dbReference type="EMBL" id="JAATEN010000003">
    <property type="protein sequence ID" value="NJP99937.1"/>
    <property type="molecule type" value="Genomic_DNA"/>
</dbReference>
<dbReference type="RefSeq" id="WP_168100542.1">
    <property type="nucleotide sequence ID" value="NZ_JAATEN010000003.1"/>
</dbReference>
<dbReference type="InterPro" id="IPR003594">
    <property type="entry name" value="HATPase_dom"/>
</dbReference>
<feature type="region of interest" description="Disordered" evidence="2">
    <location>
        <begin position="129"/>
        <end position="185"/>
    </location>
</feature>
<comment type="caution">
    <text evidence="4">The sequence shown here is derived from an EMBL/GenBank/DDBJ whole genome shotgun (WGS) entry which is preliminary data.</text>
</comment>
<evidence type="ECO:0000256" key="1">
    <source>
        <dbReference type="ARBA" id="ARBA00022527"/>
    </source>
</evidence>
<feature type="region of interest" description="Disordered" evidence="2">
    <location>
        <begin position="1"/>
        <end position="24"/>
    </location>
</feature>
<dbReference type="SUPFAM" id="SSF55874">
    <property type="entry name" value="ATPase domain of HSP90 chaperone/DNA topoisomerase II/histidine kinase"/>
    <property type="match status" value="1"/>
</dbReference>